<dbReference type="EMBL" id="CP023525">
    <property type="protein sequence ID" value="ATF91804.1"/>
    <property type="molecule type" value="Genomic_DNA"/>
</dbReference>
<evidence type="ECO:0000313" key="3">
    <source>
        <dbReference type="Proteomes" id="UP000217979"/>
    </source>
</evidence>
<organism evidence="2 3">
    <name type="scientific">Cedecea neteri</name>
    <dbReference type="NCBI Taxonomy" id="158822"/>
    <lineage>
        <taxon>Bacteria</taxon>
        <taxon>Pseudomonadati</taxon>
        <taxon>Pseudomonadota</taxon>
        <taxon>Gammaproteobacteria</taxon>
        <taxon>Enterobacterales</taxon>
        <taxon>Enterobacteriaceae</taxon>
        <taxon>Cedecea</taxon>
    </lineage>
</organism>
<keyword evidence="1" id="KW-1133">Transmembrane helix</keyword>
<evidence type="ECO:0000313" key="2">
    <source>
        <dbReference type="EMBL" id="ATF91804.1"/>
    </source>
</evidence>
<dbReference type="AlphaFoldDB" id="A0A291DVH7"/>
<accession>A0A291DVH7</accession>
<name>A0A291DVH7_9ENTR</name>
<proteinExistence type="predicted"/>
<keyword evidence="1" id="KW-0812">Transmembrane</keyword>
<protein>
    <submittedName>
        <fullName evidence="2">Uncharacterized protein</fullName>
    </submittedName>
</protein>
<sequence length="67" mass="7959">MNYTINKKVALNDNFFLNLGDRIIIAIIINFIYYRHSNLNVRLPLLIPDACIRFFFTLLYTTLIFLC</sequence>
<reference evidence="2 3" key="1">
    <citation type="submission" date="2017-09" db="EMBL/GenBank/DDBJ databases">
        <title>FDA dAtabase for Regulatory Grade micrObial Sequences (FDA-ARGOS): Supporting development and validation of Infectious Disease Dx tests.</title>
        <authorList>
            <person name="Minogue T."/>
            <person name="Wolcott M."/>
            <person name="Wasieloski L."/>
            <person name="Aguilar W."/>
            <person name="Moore D."/>
            <person name="Tallon L."/>
            <person name="Sadzewicz L."/>
            <person name="Ott S."/>
            <person name="Zhao X."/>
            <person name="Nagaraj S."/>
            <person name="Vavikolanu K."/>
            <person name="Aluvathingal J."/>
            <person name="Nadendla S."/>
            <person name="Sichtig H."/>
        </authorList>
    </citation>
    <scope>NUCLEOTIDE SEQUENCE [LARGE SCALE GENOMIC DNA]</scope>
    <source>
        <strain evidence="2 3">FDAARGOS_392</strain>
    </source>
</reference>
<evidence type="ECO:0000256" key="1">
    <source>
        <dbReference type="SAM" id="Phobius"/>
    </source>
</evidence>
<keyword evidence="1" id="KW-0472">Membrane</keyword>
<gene>
    <name evidence="2" type="ORF">CO704_06740</name>
</gene>
<dbReference type="Proteomes" id="UP000217979">
    <property type="component" value="Chromosome"/>
</dbReference>
<feature type="transmembrane region" description="Helical" evidence="1">
    <location>
        <begin position="15"/>
        <end position="34"/>
    </location>
</feature>
<feature type="transmembrane region" description="Helical" evidence="1">
    <location>
        <begin position="46"/>
        <end position="66"/>
    </location>
</feature>